<keyword evidence="3 7" id="KW-0132">Cell division</keyword>
<keyword evidence="6" id="KW-0131">Cell cycle</keyword>
<protein>
    <submittedName>
        <fullName evidence="7">Streptomyces sporulation and cell division protein, SsgA</fullName>
    </submittedName>
</protein>
<comment type="similarity">
    <text evidence="2">Belongs to the SsgA family.</text>
</comment>
<dbReference type="InterPro" id="IPR006776">
    <property type="entry name" value="SsgB"/>
</dbReference>
<keyword evidence="4" id="KW-0749">Sporulation</keyword>
<organism evidence="7 8">
    <name type="scientific">Actinacidiphila yanglinensis</name>
    <dbReference type="NCBI Taxonomy" id="310779"/>
    <lineage>
        <taxon>Bacteria</taxon>
        <taxon>Bacillati</taxon>
        <taxon>Actinomycetota</taxon>
        <taxon>Actinomycetes</taxon>
        <taxon>Kitasatosporales</taxon>
        <taxon>Streptomycetaceae</taxon>
        <taxon>Actinacidiphila</taxon>
    </lineage>
</organism>
<comment type="subcellular location">
    <subcellularLocation>
        <location evidence="1">Cell septum</location>
    </subcellularLocation>
</comment>
<dbReference type="GO" id="GO:0030428">
    <property type="term" value="C:cell septum"/>
    <property type="evidence" value="ECO:0007669"/>
    <property type="project" value="UniProtKB-SubCell"/>
</dbReference>
<evidence type="ECO:0000256" key="5">
    <source>
        <dbReference type="ARBA" id="ARBA00023210"/>
    </source>
</evidence>
<dbReference type="EMBL" id="FNVU01000025">
    <property type="protein sequence ID" value="SEG92152.1"/>
    <property type="molecule type" value="Genomic_DNA"/>
</dbReference>
<dbReference type="AlphaFoldDB" id="A0A1H6E3F1"/>
<gene>
    <name evidence="7" type="ORF">SAMN05216223_12567</name>
</gene>
<reference evidence="7 8" key="1">
    <citation type="submission" date="2016-10" db="EMBL/GenBank/DDBJ databases">
        <authorList>
            <person name="de Groot N.N."/>
        </authorList>
    </citation>
    <scope>NUCLEOTIDE SEQUENCE [LARGE SCALE GENOMIC DNA]</scope>
    <source>
        <strain evidence="7 8">CGMCC 4.2023</strain>
    </source>
</reference>
<dbReference type="Pfam" id="PF04686">
    <property type="entry name" value="SsgA"/>
    <property type="match status" value="1"/>
</dbReference>
<accession>A0A1H6E3F1</accession>
<evidence type="ECO:0000313" key="8">
    <source>
        <dbReference type="Proteomes" id="UP000236754"/>
    </source>
</evidence>
<proteinExistence type="inferred from homology"/>
<evidence type="ECO:0000256" key="3">
    <source>
        <dbReference type="ARBA" id="ARBA00022618"/>
    </source>
</evidence>
<evidence type="ECO:0000256" key="4">
    <source>
        <dbReference type="ARBA" id="ARBA00022969"/>
    </source>
</evidence>
<dbReference type="Gene3D" id="2.30.31.20">
    <property type="entry name" value="Sporulation-specific cell division protein SsgB"/>
    <property type="match status" value="1"/>
</dbReference>
<evidence type="ECO:0000256" key="1">
    <source>
        <dbReference type="ARBA" id="ARBA00004431"/>
    </source>
</evidence>
<keyword evidence="5" id="KW-0717">Septation</keyword>
<evidence type="ECO:0000256" key="2">
    <source>
        <dbReference type="ARBA" id="ARBA00009323"/>
    </source>
</evidence>
<dbReference type="GO" id="GO:0000917">
    <property type="term" value="P:division septum assembly"/>
    <property type="evidence" value="ECO:0007669"/>
    <property type="project" value="UniProtKB-KW"/>
</dbReference>
<dbReference type="GO" id="GO:0030435">
    <property type="term" value="P:sporulation resulting in formation of a cellular spore"/>
    <property type="evidence" value="ECO:0007669"/>
    <property type="project" value="UniProtKB-KW"/>
</dbReference>
<keyword evidence="8" id="KW-1185">Reference proteome</keyword>
<evidence type="ECO:0000313" key="7">
    <source>
        <dbReference type="EMBL" id="SEG92152.1"/>
    </source>
</evidence>
<dbReference type="InterPro" id="IPR038658">
    <property type="entry name" value="SsgB_sf"/>
</dbReference>
<evidence type="ECO:0000256" key="6">
    <source>
        <dbReference type="ARBA" id="ARBA00023306"/>
    </source>
</evidence>
<name>A0A1H6E3F1_9ACTN</name>
<sequence length="158" mass="17535">MSGNRHDEGRSRARAARLPSLSLNVQRVLESSSCRQTVRATFRYDPDTPLVVTVVFRVHSGQQVTWHLGRDLLYEGMYALSGIADVQVWPTEHDDERPTAWLKISSRTTAALFELPVPPLAEWLEDTYALVPPGQESTELDWDAFAAGLTADPDVSAG</sequence>
<dbReference type="Proteomes" id="UP000236754">
    <property type="component" value="Unassembled WGS sequence"/>
</dbReference>
<dbReference type="RefSeq" id="WP_200823523.1">
    <property type="nucleotide sequence ID" value="NZ_FNVU01000025.1"/>
</dbReference>